<dbReference type="STRING" id="33528.ENSGAFP00000009484"/>
<keyword evidence="9" id="KW-1133">Transmembrane helix</keyword>
<evidence type="ECO:0000256" key="14">
    <source>
        <dbReference type="ARBA" id="ARBA00026121"/>
    </source>
</evidence>
<comment type="catalytic activity">
    <reaction evidence="13">
        <text>a long-chain fatty acid + ATP + CoA = a long-chain fatty acyl-CoA + AMP + diphosphate</text>
        <dbReference type="Rhea" id="RHEA:15421"/>
        <dbReference type="ChEBI" id="CHEBI:30616"/>
        <dbReference type="ChEBI" id="CHEBI:33019"/>
        <dbReference type="ChEBI" id="CHEBI:57287"/>
        <dbReference type="ChEBI" id="CHEBI:57560"/>
        <dbReference type="ChEBI" id="CHEBI:83139"/>
        <dbReference type="ChEBI" id="CHEBI:456215"/>
        <dbReference type="EC" id="6.2.1.3"/>
    </reaction>
    <physiologicalReaction direction="left-to-right" evidence="13">
        <dbReference type="Rhea" id="RHEA:15422"/>
    </physiologicalReaction>
</comment>
<dbReference type="InterPro" id="IPR042099">
    <property type="entry name" value="ANL_N_sf"/>
</dbReference>
<dbReference type="Pfam" id="PF13193">
    <property type="entry name" value="AMP-binding_C"/>
    <property type="match status" value="2"/>
</dbReference>
<comment type="caution">
    <text evidence="20">The sequence shown here is derived from an EMBL/GenBank/DDBJ whole genome shotgun (WGS) entry which is preliminary data.</text>
</comment>
<evidence type="ECO:0000259" key="19">
    <source>
        <dbReference type="Pfam" id="PF13193"/>
    </source>
</evidence>
<dbReference type="GO" id="GO:0004467">
    <property type="term" value="F:long-chain fatty acid-CoA ligase activity"/>
    <property type="evidence" value="ECO:0007669"/>
    <property type="project" value="UniProtKB-EC"/>
</dbReference>
<evidence type="ECO:0000256" key="5">
    <source>
        <dbReference type="ARBA" id="ARBA00022598"/>
    </source>
</evidence>
<evidence type="ECO:0000256" key="6">
    <source>
        <dbReference type="ARBA" id="ARBA00022692"/>
    </source>
</evidence>
<gene>
    <name evidence="20" type="ORF">CCH79_00004923</name>
</gene>
<keyword evidence="21" id="KW-1185">Reference proteome</keyword>
<proteinExistence type="inferred from homology"/>
<evidence type="ECO:0000256" key="17">
    <source>
        <dbReference type="ARBA" id="ARBA00048666"/>
    </source>
</evidence>
<evidence type="ECO:0000256" key="15">
    <source>
        <dbReference type="ARBA" id="ARBA00036527"/>
    </source>
</evidence>
<evidence type="ECO:0000256" key="9">
    <source>
        <dbReference type="ARBA" id="ARBA00022989"/>
    </source>
</evidence>
<keyword evidence="10" id="KW-0445">Lipid transport</keyword>
<evidence type="ECO:0000256" key="13">
    <source>
        <dbReference type="ARBA" id="ARBA00024484"/>
    </source>
</evidence>
<dbReference type="PANTHER" id="PTHR43107">
    <property type="entry name" value="LONG-CHAIN FATTY ACID TRANSPORT PROTEIN"/>
    <property type="match status" value="1"/>
</dbReference>
<evidence type="ECO:0000256" key="8">
    <source>
        <dbReference type="ARBA" id="ARBA00022832"/>
    </source>
</evidence>
<evidence type="ECO:0000256" key="4">
    <source>
        <dbReference type="ARBA" id="ARBA00022475"/>
    </source>
</evidence>
<feature type="domain" description="AMP-binding enzyme C-terminal" evidence="19">
    <location>
        <begin position="465"/>
        <end position="538"/>
    </location>
</feature>
<evidence type="ECO:0000259" key="18">
    <source>
        <dbReference type="Pfam" id="PF00501"/>
    </source>
</evidence>
<keyword evidence="5" id="KW-0436">Ligase</keyword>
<dbReference type="Pfam" id="PF00501">
    <property type="entry name" value="AMP-binding"/>
    <property type="match status" value="2"/>
</dbReference>
<feature type="domain" description="AMP-dependent synthetase/ligase" evidence="18">
    <location>
        <begin position="78"/>
        <end position="289"/>
    </location>
</feature>
<comment type="catalytic activity">
    <reaction evidence="17">
        <text>tetracosanoate + ATP + CoA = tetracosanoyl-CoA + AMP + diphosphate</text>
        <dbReference type="Rhea" id="RHEA:33639"/>
        <dbReference type="ChEBI" id="CHEBI:30616"/>
        <dbReference type="ChEBI" id="CHEBI:31014"/>
        <dbReference type="ChEBI" id="CHEBI:33019"/>
        <dbReference type="ChEBI" id="CHEBI:57287"/>
        <dbReference type="ChEBI" id="CHEBI:65052"/>
        <dbReference type="ChEBI" id="CHEBI:456215"/>
    </reaction>
    <physiologicalReaction direction="left-to-right" evidence="17">
        <dbReference type="Rhea" id="RHEA:33640"/>
    </physiologicalReaction>
</comment>
<sequence length="1172" mass="131535">MDVEPVRFGWMFLDEPVERPTMFCKQQSAFIVPFALKTLFPYLWMDLRYVGVLVRILVSYVTNRRRRPPSFALERFLEQAAALSDKPFVVFGDETYTYADTDRESNKIANALRSQPGYEAGVTAALFMGNEPRFLFTWLALAKLGSPVALLNYNIRSKSLLHCFNCCKAKVLVAAAELKEAVEDVLPSLMEQGVTVLLLVKSCDTPGIVSFSDKVEEAADTPLSPSVRSHVTFKSPAVYIYTSGTTGLPKAALVDQNRLLSALAIISAYGVKSKDVMYINLPLYHTAGFLRDNDKDHKVRLAIGNGVRAEVWREFLSRFGNIQIFEFYASTEGNIGFLNYTGKIGAVGRVHFLHKKLFPYTLVKYDTERDEPVRDANGLCIETSTGKTGLLVSKITDITPFVGYAENEEQTERKKLRNVLKKGDLYFNTGDLMRIDKDNFIYFQDRVGDTFRWKGENVATTEVSDILSMSDCLQEANVYGVQVPGHEGRAGMAAATLKKGAWFDGSKLYDHVVSYLPSYARPRFIRLQSSVEVTTTFKQMKVKLVNQGFDPDNIQEPLYVLDDRAKSYVPLTAEIYRSILSGSTKLYAVTAIRIGMRMSKIKKNFSSMLDCFLDRVKKHPEKTFLIFEESAYTYSQADRESNKVARALSTHAQLKEGDTAALFLGNEPQFVWLWLGLAKLGCVASLLNSNVRSKSLVHCFSCCEAKVLIAGADLRGAVEEVLPALREQGIRVFILSDHSDVEGIESLADKIEKACDEPLSPQLRANISLKTPALYIYTSGTTGLPKAAVVNHERVWMSSFLQVMVGVHSSDVLYLYLPLYHTSGFLMGLCGAIERGITVVLRRKFSISNFWNDCRKHNVTAIQYIGEIMRYLCNTPKKDNDKDHKVRLALGNGLRPDTWVDFLQRFGNVRICECYGATESNVGFVNYVGKVGAIGREHFLYKMSSPYALIRYDTEKEEAVRNSRGFCIEVPKGETGLLVGKIGQKTPFYGYAKNKQQTEKKKLRDVFVQGDLYFNSGDLLRIDEEGFVYFQDRIGDTFRWKGENVATTEVADHLLTVDFIEEANVYGVKVPGHEGRIGMAALKLKGNAEFDGTAVYQHVKNYLPSYARPRFLRIQDAVAVTGTFKQLKAKLAEEGFDPAVIQDPLFFLEDGKGYVPMTQEILTAITEGTLKL</sequence>
<keyword evidence="3" id="KW-0813">Transport</keyword>
<name>A0A315V6W3_GAMAF</name>
<comment type="catalytic activity">
    <reaction evidence="15">
        <text>a very long-chain fatty acid + ATP + CoA = a very long-chain fatty acyl-CoA + AMP + diphosphate</text>
        <dbReference type="Rhea" id="RHEA:54536"/>
        <dbReference type="ChEBI" id="CHEBI:30616"/>
        <dbReference type="ChEBI" id="CHEBI:33019"/>
        <dbReference type="ChEBI" id="CHEBI:57287"/>
        <dbReference type="ChEBI" id="CHEBI:58950"/>
        <dbReference type="ChEBI" id="CHEBI:138261"/>
        <dbReference type="ChEBI" id="CHEBI:456215"/>
    </reaction>
    <physiologicalReaction direction="left-to-right" evidence="15">
        <dbReference type="Rhea" id="RHEA:54537"/>
    </physiologicalReaction>
</comment>
<feature type="domain" description="AMP-binding enzyme C-terminal" evidence="19">
    <location>
        <begin position="1050"/>
        <end position="1125"/>
    </location>
</feature>
<dbReference type="InterPro" id="IPR020845">
    <property type="entry name" value="AMP-binding_CS"/>
</dbReference>
<comment type="similarity">
    <text evidence="2">Belongs to the ATP-dependent AMP-binding enzyme family.</text>
</comment>
<evidence type="ECO:0000256" key="3">
    <source>
        <dbReference type="ARBA" id="ARBA00022448"/>
    </source>
</evidence>
<keyword evidence="11" id="KW-0443">Lipid metabolism</keyword>
<reference evidence="20 21" key="1">
    <citation type="journal article" date="2018" name="G3 (Bethesda)">
        <title>A High-Quality Reference Genome for the Invasive Mosquitofish Gambusia affinis Using a Chicago Library.</title>
        <authorList>
            <person name="Hoffberg S.L."/>
            <person name="Troendle N.J."/>
            <person name="Glenn T.C."/>
            <person name="Mahmud O."/>
            <person name="Louha S."/>
            <person name="Chalopin D."/>
            <person name="Bennetzen J.L."/>
            <person name="Mauricio R."/>
        </authorList>
    </citation>
    <scope>NUCLEOTIDE SEQUENCE [LARGE SCALE GENOMIC DNA]</scope>
    <source>
        <strain evidence="20">NE01/NJP1002.9</strain>
        <tissue evidence="20">Muscle</tissue>
    </source>
</reference>
<dbReference type="InterPro" id="IPR000873">
    <property type="entry name" value="AMP-dep_synth/lig_dom"/>
</dbReference>
<dbReference type="EMBL" id="NHOQ01002268">
    <property type="protein sequence ID" value="PWA19037.1"/>
    <property type="molecule type" value="Genomic_DNA"/>
</dbReference>
<organism evidence="20 21">
    <name type="scientific">Gambusia affinis</name>
    <name type="common">Western mosquitofish</name>
    <name type="synonym">Heterandria affinis</name>
    <dbReference type="NCBI Taxonomy" id="33528"/>
    <lineage>
        <taxon>Eukaryota</taxon>
        <taxon>Metazoa</taxon>
        <taxon>Chordata</taxon>
        <taxon>Craniata</taxon>
        <taxon>Vertebrata</taxon>
        <taxon>Euteleostomi</taxon>
        <taxon>Actinopterygii</taxon>
        <taxon>Neopterygii</taxon>
        <taxon>Teleostei</taxon>
        <taxon>Neoteleostei</taxon>
        <taxon>Acanthomorphata</taxon>
        <taxon>Ovalentaria</taxon>
        <taxon>Atherinomorphae</taxon>
        <taxon>Cyprinodontiformes</taxon>
        <taxon>Poeciliidae</taxon>
        <taxon>Poeciliinae</taxon>
        <taxon>Gambusia</taxon>
    </lineage>
</organism>
<comment type="subcellular location">
    <subcellularLocation>
        <location evidence="1">Cell membrane</location>
        <topology evidence="1">Multi-pass membrane protein</topology>
    </subcellularLocation>
</comment>
<evidence type="ECO:0000256" key="16">
    <source>
        <dbReference type="ARBA" id="ARBA00041297"/>
    </source>
</evidence>
<keyword evidence="8" id="KW-0276">Fatty acid metabolism</keyword>
<evidence type="ECO:0000256" key="1">
    <source>
        <dbReference type="ARBA" id="ARBA00004651"/>
    </source>
</evidence>
<dbReference type="AlphaFoldDB" id="A0A315V6W3"/>
<dbReference type="GO" id="GO:0005789">
    <property type="term" value="C:endoplasmic reticulum membrane"/>
    <property type="evidence" value="ECO:0007669"/>
    <property type="project" value="TreeGrafter"/>
</dbReference>
<evidence type="ECO:0000313" key="20">
    <source>
        <dbReference type="EMBL" id="PWA19037.1"/>
    </source>
</evidence>
<dbReference type="GO" id="GO:0000166">
    <property type="term" value="F:nucleotide binding"/>
    <property type="evidence" value="ECO:0007669"/>
    <property type="project" value="UniProtKB-KW"/>
</dbReference>
<keyword evidence="4" id="KW-1003">Cell membrane</keyword>
<dbReference type="GO" id="GO:0044539">
    <property type="term" value="P:long-chain fatty acid import into cell"/>
    <property type="evidence" value="ECO:0007669"/>
    <property type="project" value="TreeGrafter"/>
</dbReference>
<protein>
    <recommendedName>
        <fullName evidence="14">long-chain-fatty-acid--CoA ligase</fullName>
        <ecNumber evidence="14">6.2.1.3</ecNumber>
    </recommendedName>
    <alternativeName>
        <fullName evidence="16">Long-chain-fatty-acid--CoA ligase</fullName>
    </alternativeName>
</protein>
<dbReference type="PANTHER" id="PTHR43107:SF4">
    <property type="entry name" value="LONG-CHAIN FATTY ACID TRANSPORT PROTEIN 2"/>
    <property type="match status" value="1"/>
</dbReference>
<dbReference type="InterPro" id="IPR045851">
    <property type="entry name" value="AMP-bd_C_sf"/>
</dbReference>
<evidence type="ECO:0000256" key="2">
    <source>
        <dbReference type="ARBA" id="ARBA00006432"/>
    </source>
</evidence>
<evidence type="ECO:0000256" key="10">
    <source>
        <dbReference type="ARBA" id="ARBA00023055"/>
    </source>
</evidence>
<feature type="domain" description="AMP-dependent synthetase/ligase" evidence="18">
    <location>
        <begin position="614"/>
        <end position="926"/>
    </location>
</feature>
<dbReference type="GO" id="GO:0005886">
    <property type="term" value="C:plasma membrane"/>
    <property type="evidence" value="ECO:0007669"/>
    <property type="project" value="UniProtKB-SubCell"/>
</dbReference>
<keyword evidence="12" id="KW-0472">Membrane</keyword>
<dbReference type="Gene3D" id="3.40.50.12780">
    <property type="entry name" value="N-terminal domain of ligase-like"/>
    <property type="match status" value="3"/>
</dbReference>
<evidence type="ECO:0000256" key="7">
    <source>
        <dbReference type="ARBA" id="ARBA00022741"/>
    </source>
</evidence>
<dbReference type="PROSITE" id="PS00455">
    <property type="entry name" value="AMP_BINDING"/>
    <property type="match status" value="2"/>
</dbReference>
<keyword evidence="6" id="KW-0812">Transmembrane</keyword>
<dbReference type="Gene3D" id="3.30.300.30">
    <property type="match status" value="2"/>
</dbReference>
<dbReference type="GO" id="GO:0005324">
    <property type="term" value="F:long-chain fatty acid transmembrane transporter activity"/>
    <property type="evidence" value="ECO:0007669"/>
    <property type="project" value="TreeGrafter"/>
</dbReference>
<dbReference type="FunFam" id="3.30.300.30:FF:000002">
    <property type="entry name" value="Long-chain fatty acid transport protein 1"/>
    <property type="match status" value="2"/>
</dbReference>
<evidence type="ECO:0000256" key="12">
    <source>
        <dbReference type="ARBA" id="ARBA00023136"/>
    </source>
</evidence>
<dbReference type="SUPFAM" id="SSF56801">
    <property type="entry name" value="Acetyl-CoA synthetase-like"/>
    <property type="match status" value="2"/>
</dbReference>
<accession>A0A315V6W3</accession>
<evidence type="ECO:0000313" key="21">
    <source>
        <dbReference type="Proteomes" id="UP000250572"/>
    </source>
</evidence>
<dbReference type="FunFam" id="3.40.50.12780:FF:000005">
    <property type="entry name" value="Solute carrier family 27 member 6"/>
    <property type="match status" value="1"/>
</dbReference>
<dbReference type="Proteomes" id="UP000250572">
    <property type="component" value="Unassembled WGS sequence"/>
</dbReference>
<dbReference type="NCBIfam" id="NF006134">
    <property type="entry name" value="PRK08279.1"/>
    <property type="match status" value="1"/>
</dbReference>
<dbReference type="InterPro" id="IPR025110">
    <property type="entry name" value="AMP-bd_C"/>
</dbReference>
<evidence type="ECO:0000256" key="11">
    <source>
        <dbReference type="ARBA" id="ARBA00023098"/>
    </source>
</evidence>
<dbReference type="EC" id="6.2.1.3" evidence="14"/>
<keyword evidence="7" id="KW-0547">Nucleotide-binding</keyword>